<dbReference type="AlphaFoldDB" id="A0A2N3QHI4"/>
<proteinExistence type="predicted"/>
<protein>
    <submittedName>
        <fullName evidence="2">Uncharacterized protein</fullName>
    </submittedName>
</protein>
<evidence type="ECO:0000256" key="1">
    <source>
        <dbReference type="SAM" id="Phobius"/>
    </source>
</evidence>
<keyword evidence="1" id="KW-0812">Transmembrane</keyword>
<accession>A0A2N3QHI4</accession>
<feature type="transmembrane region" description="Helical" evidence="1">
    <location>
        <begin position="12"/>
        <end position="34"/>
    </location>
</feature>
<keyword evidence="1" id="KW-0472">Membrane</keyword>
<sequence>MRKKASSHDLLGTILEILAILLICTGIAFIYWPAALITAGGFLLLIARGVAYEPAVSDE</sequence>
<evidence type="ECO:0000313" key="2">
    <source>
        <dbReference type="EMBL" id="PKU90755.1"/>
    </source>
</evidence>
<organism evidence="2 3">
    <name type="scientific">Bifidobacterium pseudolongum subsp. globosum</name>
    <dbReference type="NCBI Taxonomy" id="1690"/>
    <lineage>
        <taxon>Bacteria</taxon>
        <taxon>Bacillati</taxon>
        <taxon>Actinomycetota</taxon>
        <taxon>Actinomycetes</taxon>
        <taxon>Bifidobacteriales</taxon>
        <taxon>Bifidobacteriaceae</taxon>
        <taxon>Bifidobacterium</taxon>
    </lineage>
</organism>
<dbReference type="EMBL" id="PCGZ01000005">
    <property type="protein sequence ID" value="PKU90755.1"/>
    <property type="molecule type" value="Genomic_DNA"/>
</dbReference>
<dbReference type="Proteomes" id="UP000233730">
    <property type="component" value="Unassembled WGS sequence"/>
</dbReference>
<reference evidence="2 3" key="1">
    <citation type="submission" date="2017-10" db="EMBL/GenBank/DDBJ databases">
        <title>Bifidobacterium genomics.</title>
        <authorList>
            <person name="Lugli G.A."/>
            <person name="Milani C."/>
            <person name="Mancabelli L."/>
        </authorList>
    </citation>
    <scope>NUCLEOTIDE SEQUENCE [LARGE SCALE GENOMIC DNA]</scope>
    <source>
        <strain evidence="2 3">1524B</strain>
    </source>
</reference>
<name>A0A2N3QHI4_9BIFI</name>
<gene>
    <name evidence="2" type="ORF">CQR46_0951</name>
</gene>
<comment type="caution">
    <text evidence="2">The sequence shown here is derived from an EMBL/GenBank/DDBJ whole genome shotgun (WGS) entry which is preliminary data.</text>
</comment>
<keyword evidence="1" id="KW-1133">Transmembrane helix</keyword>
<dbReference type="RefSeq" id="WP_101429845.1">
    <property type="nucleotide sequence ID" value="NZ_PCGZ01000005.1"/>
</dbReference>
<evidence type="ECO:0000313" key="3">
    <source>
        <dbReference type="Proteomes" id="UP000233730"/>
    </source>
</evidence>